<comment type="similarity">
    <text evidence="3 13">Belongs to the cysteine synthase/cystathionine beta-synthase family.</text>
</comment>
<feature type="binding site" evidence="11">
    <location>
        <position position="270"/>
    </location>
    <ligand>
        <name>pyridoxal 5'-phosphate</name>
        <dbReference type="ChEBI" id="CHEBI:597326"/>
    </ligand>
</feature>
<dbReference type="SUPFAM" id="SSF53686">
    <property type="entry name" value="Tryptophan synthase beta subunit-like PLP-dependent enzymes"/>
    <property type="match status" value="1"/>
</dbReference>
<dbReference type="PROSITE" id="PS00901">
    <property type="entry name" value="CYS_SYNTHASE"/>
    <property type="match status" value="1"/>
</dbReference>
<evidence type="ECO:0000256" key="2">
    <source>
        <dbReference type="ARBA" id="ARBA00004962"/>
    </source>
</evidence>
<reference evidence="15 16" key="1">
    <citation type="submission" date="2015-12" db="EMBL/GenBank/DDBJ databases">
        <title>Draft genome sequnece of Fervidicola ferrireducens strain Y170.</title>
        <authorList>
            <person name="Patel B.K."/>
        </authorList>
    </citation>
    <scope>NUCLEOTIDE SEQUENCE [LARGE SCALE GENOMIC DNA]</scope>
    <source>
        <strain evidence="15 16">Y170</strain>
    </source>
</reference>
<sequence>MERAYRIYDSILDLIGSTPMVRLSKLSPEGGATIAAKLESFNPGGSVKDRIAYNMILDAEKKGILKPGSTIVEPTSGNTGIGLAMVCAVRGYRLILVMPASMSVERRRLLKAYGAEFVLTPPELGMKGAVEKALELTREIKDSFMPQQFENPANPEIHEKTTALEILEQTGGKLDAFVAGVGTGGTITGVARVLKREIPNLKIVAVEPASSPVLSGGKPGIHKIQGIGAGFIPKVLDLDLVDEIITVTNEEAFETTRELSTKEGILAGISAGAAVFAAQKVARNLKPGNLVVTVLPDTGERYLSVEGLFPAE</sequence>
<dbReference type="Pfam" id="PF00291">
    <property type="entry name" value="PALP"/>
    <property type="match status" value="1"/>
</dbReference>
<dbReference type="FunCoup" id="A0A140LA59">
    <property type="interactions" value="302"/>
</dbReference>
<feature type="modified residue" description="N6-(pyridoxal phosphate)lysine" evidence="12">
    <location>
        <position position="48"/>
    </location>
</feature>
<dbReference type="FunFam" id="3.40.50.1100:FF:000118">
    <property type="entry name" value="Related to CYS4-cystathionine beta-synthase"/>
    <property type="match status" value="1"/>
</dbReference>
<dbReference type="EMBL" id="LOED01000011">
    <property type="protein sequence ID" value="KXG77434.1"/>
    <property type="molecule type" value="Genomic_DNA"/>
</dbReference>
<dbReference type="InterPro" id="IPR005859">
    <property type="entry name" value="CysK"/>
</dbReference>
<keyword evidence="8 11" id="KW-0663">Pyridoxal phosphate</keyword>
<keyword evidence="9 13" id="KW-0198">Cysteine biosynthesis</keyword>
<dbReference type="NCBIfam" id="TIGR01136">
    <property type="entry name" value="cysKM"/>
    <property type="match status" value="1"/>
</dbReference>
<evidence type="ECO:0000256" key="5">
    <source>
        <dbReference type="ARBA" id="ARBA00019371"/>
    </source>
</evidence>
<dbReference type="InterPro" id="IPR001926">
    <property type="entry name" value="TrpB-like_PALP"/>
</dbReference>
<comment type="cofactor">
    <cofactor evidence="1 11 13">
        <name>pyridoxal 5'-phosphate</name>
        <dbReference type="ChEBI" id="CHEBI:597326"/>
    </cofactor>
</comment>
<evidence type="ECO:0000256" key="6">
    <source>
        <dbReference type="ARBA" id="ARBA00022605"/>
    </source>
</evidence>
<dbReference type="Gene3D" id="3.40.50.1100">
    <property type="match status" value="2"/>
</dbReference>
<dbReference type="PANTHER" id="PTHR10314">
    <property type="entry name" value="CYSTATHIONINE BETA-SYNTHASE"/>
    <property type="match status" value="1"/>
</dbReference>
<evidence type="ECO:0000256" key="7">
    <source>
        <dbReference type="ARBA" id="ARBA00022679"/>
    </source>
</evidence>
<dbReference type="InterPro" id="IPR001216">
    <property type="entry name" value="P-phosphate_BS"/>
</dbReference>
<keyword evidence="6 13" id="KW-0028">Amino-acid biosynthesis</keyword>
<feature type="binding site" evidence="11">
    <location>
        <begin position="182"/>
        <end position="186"/>
    </location>
    <ligand>
        <name>pyridoxal 5'-phosphate</name>
        <dbReference type="ChEBI" id="CHEBI:597326"/>
    </ligand>
</feature>
<dbReference type="STRING" id="520764.AN618_11620"/>
<evidence type="ECO:0000256" key="4">
    <source>
        <dbReference type="ARBA" id="ARBA00012681"/>
    </source>
</evidence>
<evidence type="ECO:0000256" key="10">
    <source>
        <dbReference type="ARBA" id="ARBA00047931"/>
    </source>
</evidence>
<organism evidence="15 16">
    <name type="scientific">Fervidicola ferrireducens</name>
    <dbReference type="NCBI Taxonomy" id="520764"/>
    <lineage>
        <taxon>Bacteria</taxon>
        <taxon>Bacillati</taxon>
        <taxon>Bacillota</taxon>
        <taxon>Clostridia</taxon>
        <taxon>Thermosediminibacterales</taxon>
        <taxon>Thermosediminibacteraceae</taxon>
        <taxon>Fervidicola</taxon>
    </lineage>
</organism>
<keyword evidence="16" id="KW-1185">Reference proteome</keyword>
<protein>
    <recommendedName>
        <fullName evidence="5 13">Cysteine synthase</fullName>
        <ecNumber evidence="4 13">2.5.1.47</ecNumber>
    </recommendedName>
</protein>
<evidence type="ECO:0000256" key="3">
    <source>
        <dbReference type="ARBA" id="ARBA00007103"/>
    </source>
</evidence>
<feature type="domain" description="Tryptophan synthase beta chain-like PALP" evidence="14">
    <location>
        <begin position="12"/>
        <end position="297"/>
    </location>
</feature>
<dbReference type="PATRIC" id="fig|520764.3.peg.1200"/>
<dbReference type="InterPro" id="IPR036052">
    <property type="entry name" value="TrpB-like_PALP_sf"/>
</dbReference>
<name>A0A140LA59_9FIRM</name>
<evidence type="ECO:0000256" key="1">
    <source>
        <dbReference type="ARBA" id="ARBA00001933"/>
    </source>
</evidence>
<dbReference type="AlphaFoldDB" id="A0A140LA59"/>
<comment type="caution">
    <text evidence="15">The sequence shown here is derived from an EMBL/GenBank/DDBJ whole genome shotgun (WGS) entry which is preliminary data.</text>
</comment>
<dbReference type="NCBIfam" id="TIGR01139">
    <property type="entry name" value="cysK"/>
    <property type="match status" value="1"/>
</dbReference>
<evidence type="ECO:0000256" key="12">
    <source>
        <dbReference type="PIRSR" id="PIRSR605856-51"/>
    </source>
</evidence>
<dbReference type="FunFam" id="3.40.50.1100:FF:000003">
    <property type="entry name" value="Cystathionine beta-synthase"/>
    <property type="match status" value="1"/>
</dbReference>
<dbReference type="InParanoid" id="A0A140LA59"/>
<dbReference type="InterPro" id="IPR005856">
    <property type="entry name" value="Cys_synth"/>
</dbReference>
<dbReference type="OrthoDB" id="9808024at2"/>
<dbReference type="InterPro" id="IPR050214">
    <property type="entry name" value="Cys_Synth/Cystath_Beta-Synth"/>
</dbReference>
<accession>A0A140LA59</accession>
<evidence type="ECO:0000259" key="14">
    <source>
        <dbReference type="Pfam" id="PF00291"/>
    </source>
</evidence>
<evidence type="ECO:0000256" key="11">
    <source>
        <dbReference type="PIRSR" id="PIRSR605856-50"/>
    </source>
</evidence>
<comment type="catalytic activity">
    <reaction evidence="10 13">
        <text>O-acetyl-L-serine + hydrogen sulfide = L-cysteine + acetate</text>
        <dbReference type="Rhea" id="RHEA:14829"/>
        <dbReference type="ChEBI" id="CHEBI:29919"/>
        <dbReference type="ChEBI" id="CHEBI:30089"/>
        <dbReference type="ChEBI" id="CHEBI:35235"/>
        <dbReference type="ChEBI" id="CHEBI:58340"/>
        <dbReference type="EC" id="2.5.1.47"/>
    </reaction>
</comment>
<dbReference type="GO" id="GO:0006535">
    <property type="term" value="P:cysteine biosynthetic process from serine"/>
    <property type="evidence" value="ECO:0007669"/>
    <property type="project" value="UniProtKB-UniRule"/>
</dbReference>
<dbReference type="Proteomes" id="UP000070427">
    <property type="component" value="Unassembled WGS sequence"/>
</dbReference>
<comment type="pathway">
    <text evidence="2">Amino-acid biosynthesis; L-cysteine biosynthesis; L-cysteine from L-serine: step 2/2.</text>
</comment>
<evidence type="ECO:0000313" key="15">
    <source>
        <dbReference type="EMBL" id="KXG77434.1"/>
    </source>
</evidence>
<evidence type="ECO:0000256" key="9">
    <source>
        <dbReference type="ARBA" id="ARBA00023192"/>
    </source>
</evidence>
<keyword evidence="7 13" id="KW-0808">Transferase</keyword>
<dbReference type="CDD" id="cd01561">
    <property type="entry name" value="CBS_like"/>
    <property type="match status" value="1"/>
</dbReference>
<evidence type="ECO:0000313" key="16">
    <source>
        <dbReference type="Proteomes" id="UP000070427"/>
    </source>
</evidence>
<evidence type="ECO:0000256" key="8">
    <source>
        <dbReference type="ARBA" id="ARBA00022898"/>
    </source>
</evidence>
<proteinExistence type="inferred from homology"/>
<feature type="binding site" evidence="11">
    <location>
        <position position="78"/>
    </location>
    <ligand>
        <name>pyridoxal 5'-phosphate</name>
        <dbReference type="ChEBI" id="CHEBI:597326"/>
    </ligand>
</feature>
<dbReference type="RefSeq" id="WP_066353068.1">
    <property type="nucleotide sequence ID" value="NZ_LOED01000011.1"/>
</dbReference>
<evidence type="ECO:0000256" key="13">
    <source>
        <dbReference type="RuleBase" id="RU003985"/>
    </source>
</evidence>
<dbReference type="EC" id="2.5.1.47" evidence="4 13"/>
<dbReference type="GO" id="GO:0004124">
    <property type="term" value="F:cysteine synthase activity"/>
    <property type="evidence" value="ECO:0007669"/>
    <property type="project" value="UniProtKB-UniRule"/>
</dbReference>
<gene>
    <name evidence="15" type="primary">cysK</name>
    <name evidence="15" type="ORF">AN618_11620</name>
</gene>
<dbReference type="UniPathway" id="UPA00136">
    <property type="reaction ID" value="UER00200"/>
</dbReference>